<gene>
    <name evidence="2" type="ORF">P9J83_00075</name>
</gene>
<dbReference type="Proteomes" id="UP001182303">
    <property type="component" value="Unassembled WGS sequence"/>
</dbReference>
<dbReference type="EMBL" id="JARUIS010000001">
    <property type="protein sequence ID" value="MDS1001910.1"/>
    <property type="molecule type" value="Genomic_DNA"/>
</dbReference>
<dbReference type="AlphaFoldDB" id="A0AAE4FID9"/>
<dbReference type="PANTHER" id="PTHR43236:SF1">
    <property type="entry name" value="BLL7220 PROTEIN"/>
    <property type="match status" value="1"/>
</dbReference>
<dbReference type="InterPro" id="IPR052345">
    <property type="entry name" value="Rad_response_metalloprotease"/>
</dbReference>
<reference evidence="2" key="1">
    <citation type="submission" date="2023-04" db="EMBL/GenBank/DDBJ databases">
        <title>Assessment of the microbiological origin of a defect in Grana Padano cheese.</title>
        <authorList>
            <person name="Zago M."/>
            <person name="Rossetti L."/>
            <person name="Bonvini B."/>
            <person name="Carminati D."/>
            <person name="Giraffa G."/>
        </authorList>
    </citation>
    <scope>NUCLEOTIDE SEQUENCE</scope>
    <source>
        <strain evidence="2">4990</strain>
    </source>
</reference>
<dbReference type="Pfam" id="PF06114">
    <property type="entry name" value="Peptidase_M78"/>
    <property type="match status" value="1"/>
</dbReference>
<accession>A0AAE4FID9</accession>
<name>A0AAE4FID9_CLOSG</name>
<evidence type="ECO:0000259" key="1">
    <source>
        <dbReference type="Pfam" id="PF06114"/>
    </source>
</evidence>
<comment type="caution">
    <text evidence="2">The sequence shown here is derived from an EMBL/GenBank/DDBJ whole genome shotgun (WGS) entry which is preliminary data.</text>
</comment>
<feature type="domain" description="IrrE N-terminal-like" evidence="1">
    <location>
        <begin position="103"/>
        <end position="180"/>
    </location>
</feature>
<dbReference type="InterPro" id="IPR010359">
    <property type="entry name" value="IrrE_HExxH"/>
</dbReference>
<proteinExistence type="predicted"/>
<protein>
    <submittedName>
        <fullName evidence="2">ImmA/IrrE family metallo-endopeptidase</fullName>
    </submittedName>
</protein>
<organism evidence="2 3">
    <name type="scientific">Clostridium sporogenes</name>
    <dbReference type="NCBI Taxonomy" id="1509"/>
    <lineage>
        <taxon>Bacteria</taxon>
        <taxon>Bacillati</taxon>
        <taxon>Bacillota</taxon>
        <taxon>Clostridia</taxon>
        <taxon>Eubacteriales</taxon>
        <taxon>Clostridiaceae</taxon>
        <taxon>Clostridium</taxon>
    </lineage>
</organism>
<dbReference type="RefSeq" id="WP_310942507.1">
    <property type="nucleotide sequence ID" value="NZ_JARUIS010000001.1"/>
</dbReference>
<evidence type="ECO:0000313" key="3">
    <source>
        <dbReference type="Proteomes" id="UP001182303"/>
    </source>
</evidence>
<evidence type="ECO:0000313" key="2">
    <source>
        <dbReference type="EMBL" id="MDS1001910.1"/>
    </source>
</evidence>
<dbReference type="PANTHER" id="PTHR43236">
    <property type="entry name" value="ANTITOXIN HIGA1"/>
    <property type="match status" value="1"/>
</dbReference>
<sequence>MDNYYKNKYYTLDKIPKHRIDYINKRVQIFIEYFKLKHWPLDCVELILKIEKNQSLPIQIKSMANLSDSFDAATVYSKENNCFLIIVNRNKIHYPFKISKHRRLNFTLAHELGHIYLRHYELPKNCKTEKDLYIEELEADEFAGKILMPKNKICTSNFKSIKEVAKYFNVSESAVLKRLTNIKCSNLTYPILKDYENIKISF</sequence>
<dbReference type="Gene3D" id="1.10.10.2910">
    <property type="match status" value="1"/>
</dbReference>